<dbReference type="GO" id="GO:0008657">
    <property type="term" value="F:DNA topoisomerase type II (double strand cut, ATP-hydrolyzing) inhibitor activity"/>
    <property type="evidence" value="ECO:0007669"/>
    <property type="project" value="InterPro"/>
</dbReference>
<dbReference type="Proteomes" id="UP000319897">
    <property type="component" value="Unassembled WGS sequence"/>
</dbReference>
<evidence type="ECO:0000256" key="3">
    <source>
        <dbReference type="ARBA" id="ARBA00022491"/>
    </source>
</evidence>
<dbReference type="Gene3D" id="2.30.30.110">
    <property type="match status" value="1"/>
</dbReference>
<evidence type="ECO:0000256" key="7">
    <source>
        <dbReference type="ARBA" id="ARBA00033135"/>
    </source>
</evidence>
<dbReference type="Pfam" id="PF01845">
    <property type="entry name" value="CcdB"/>
    <property type="match status" value="1"/>
</dbReference>
<dbReference type="RefSeq" id="WP_140928935.1">
    <property type="nucleotide sequence ID" value="NZ_VFSU01000030.1"/>
</dbReference>
<keyword evidence="9" id="KW-1185">Reference proteome</keyword>
<evidence type="ECO:0000256" key="2">
    <source>
        <dbReference type="ARBA" id="ARBA00015075"/>
    </source>
</evidence>
<sequence length="99" mass="10745">MPRFDVHRRAMGSGLLLDCQADLLAHLNSRFVVPLLPQADAPKPAKRLNPLFEIDGQPFVMVTQFAAAVHVRELGPVVTSLATDDTAIINALDMLLTGI</sequence>
<evidence type="ECO:0000256" key="5">
    <source>
        <dbReference type="ARBA" id="ARBA00023163"/>
    </source>
</evidence>
<dbReference type="SUPFAM" id="SSF50118">
    <property type="entry name" value="Cell growth inhibitor/plasmid maintenance toxic component"/>
    <property type="match status" value="1"/>
</dbReference>
<dbReference type="InterPro" id="IPR002712">
    <property type="entry name" value="CcdB"/>
</dbReference>
<dbReference type="GO" id="GO:0006276">
    <property type="term" value="P:plasmid maintenance"/>
    <property type="evidence" value="ECO:0007669"/>
    <property type="project" value="InterPro"/>
</dbReference>
<evidence type="ECO:0000313" key="8">
    <source>
        <dbReference type="EMBL" id="TPE59488.1"/>
    </source>
</evidence>
<name>A0A501XFT4_9SPHN</name>
<accession>A0A501XFT4</accession>
<dbReference type="EMBL" id="VFSU01000030">
    <property type="protein sequence ID" value="TPE59488.1"/>
    <property type="molecule type" value="Genomic_DNA"/>
</dbReference>
<evidence type="ECO:0000256" key="6">
    <source>
        <dbReference type="ARBA" id="ARBA00029628"/>
    </source>
</evidence>
<evidence type="ECO:0000313" key="9">
    <source>
        <dbReference type="Proteomes" id="UP000319897"/>
    </source>
</evidence>
<gene>
    <name evidence="8" type="ORF">FJQ54_13465</name>
</gene>
<evidence type="ECO:0000256" key="4">
    <source>
        <dbReference type="ARBA" id="ARBA00023015"/>
    </source>
</evidence>
<keyword evidence="5" id="KW-0804">Transcription</keyword>
<comment type="caution">
    <text evidence="8">The sequence shown here is derived from an EMBL/GenBank/DDBJ whole genome shotgun (WGS) entry which is preliminary data.</text>
</comment>
<organism evidence="8 9">
    <name type="scientific">Sandaracinobacter neustonicus</name>
    <dbReference type="NCBI Taxonomy" id="1715348"/>
    <lineage>
        <taxon>Bacteria</taxon>
        <taxon>Pseudomonadati</taxon>
        <taxon>Pseudomonadota</taxon>
        <taxon>Alphaproteobacteria</taxon>
        <taxon>Sphingomonadales</taxon>
        <taxon>Sphingosinicellaceae</taxon>
        <taxon>Sandaracinobacter</taxon>
    </lineage>
</organism>
<proteinExistence type="inferred from homology"/>
<reference evidence="8 9" key="1">
    <citation type="submission" date="2019-06" db="EMBL/GenBank/DDBJ databases">
        <authorList>
            <person name="Lee I."/>
            <person name="Jang G.I."/>
            <person name="Hwang C.Y."/>
        </authorList>
    </citation>
    <scope>NUCLEOTIDE SEQUENCE [LARGE SCALE GENOMIC DNA]</scope>
    <source>
        <strain evidence="8 9">PAMC 28131</strain>
    </source>
</reference>
<keyword evidence="3" id="KW-0678">Repressor</keyword>
<dbReference type="InterPro" id="IPR011067">
    <property type="entry name" value="Plasmid_toxin/cell-grow_inhib"/>
</dbReference>
<dbReference type="AlphaFoldDB" id="A0A501XFT4"/>
<evidence type="ECO:0000256" key="1">
    <source>
        <dbReference type="ARBA" id="ARBA00005230"/>
    </source>
</evidence>
<comment type="similarity">
    <text evidence="1">Belongs to the CcdB toxin family.</text>
</comment>
<protein>
    <recommendedName>
        <fullName evidence="2">Toxin CcdB</fullName>
    </recommendedName>
    <alternativeName>
        <fullName evidence="7">Cytotoxic protein CcdB</fullName>
    </alternativeName>
    <alternativeName>
        <fullName evidence="6">Protein LetD</fullName>
    </alternativeName>
</protein>
<dbReference type="OrthoDB" id="9813510at2"/>
<keyword evidence="4" id="KW-0805">Transcription regulation</keyword>